<evidence type="ECO:0000256" key="1">
    <source>
        <dbReference type="SAM" id="Phobius"/>
    </source>
</evidence>
<reference evidence="2" key="1">
    <citation type="submission" date="2023-10" db="EMBL/GenBank/DDBJ databases">
        <title>Genome assembly of Pristionchus species.</title>
        <authorList>
            <person name="Yoshida K."/>
            <person name="Sommer R.J."/>
        </authorList>
    </citation>
    <scope>NUCLEOTIDE SEQUENCE</scope>
    <source>
        <strain evidence="2">RS5133</strain>
    </source>
</reference>
<keyword evidence="3" id="KW-1185">Reference proteome</keyword>
<evidence type="ECO:0008006" key="4">
    <source>
        <dbReference type="Google" id="ProtNLM"/>
    </source>
</evidence>
<accession>A0AAV5VHH8</accession>
<gene>
    <name evidence="2" type="ORF">PFISCL1PPCAC_9191</name>
</gene>
<organism evidence="2 3">
    <name type="scientific">Pristionchus fissidentatus</name>
    <dbReference type="NCBI Taxonomy" id="1538716"/>
    <lineage>
        <taxon>Eukaryota</taxon>
        <taxon>Metazoa</taxon>
        <taxon>Ecdysozoa</taxon>
        <taxon>Nematoda</taxon>
        <taxon>Chromadorea</taxon>
        <taxon>Rhabditida</taxon>
        <taxon>Rhabditina</taxon>
        <taxon>Diplogasteromorpha</taxon>
        <taxon>Diplogasteroidea</taxon>
        <taxon>Neodiplogasteridae</taxon>
        <taxon>Pristionchus</taxon>
    </lineage>
</organism>
<name>A0AAV5VHH8_9BILA</name>
<keyword evidence="1" id="KW-0472">Membrane</keyword>
<dbReference type="AlphaFoldDB" id="A0AAV5VHH8"/>
<feature type="transmembrane region" description="Helical" evidence="1">
    <location>
        <begin position="88"/>
        <end position="112"/>
    </location>
</feature>
<keyword evidence="1" id="KW-1133">Transmembrane helix</keyword>
<feature type="non-terminal residue" evidence="2">
    <location>
        <position position="1"/>
    </location>
</feature>
<evidence type="ECO:0000313" key="3">
    <source>
        <dbReference type="Proteomes" id="UP001432322"/>
    </source>
</evidence>
<dbReference type="Proteomes" id="UP001432322">
    <property type="component" value="Unassembled WGS sequence"/>
</dbReference>
<sequence length="137" mass="15074">QKSKNAAAAKSAKGVKYAAAVAAAAAPPHNYSTQYFSASSIERMAIFNMGAVIIFLLAALINILIYGFTSCKPCVPFTGTISPTVQYYVFYAFLFPSGIYLGSSLVIVSGICRNYCKKFIDIFLFFYYFTIIKFIDD</sequence>
<protein>
    <recommendedName>
        <fullName evidence="4">G protein-coupled receptor</fullName>
    </recommendedName>
</protein>
<keyword evidence="1" id="KW-0812">Transmembrane</keyword>
<proteinExistence type="predicted"/>
<feature type="non-terminal residue" evidence="2">
    <location>
        <position position="137"/>
    </location>
</feature>
<comment type="caution">
    <text evidence="2">The sequence shown here is derived from an EMBL/GenBank/DDBJ whole genome shotgun (WGS) entry which is preliminary data.</text>
</comment>
<evidence type="ECO:0000313" key="2">
    <source>
        <dbReference type="EMBL" id="GMT17894.1"/>
    </source>
</evidence>
<feature type="transmembrane region" description="Helical" evidence="1">
    <location>
        <begin position="45"/>
        <end position="68"/>
    </location>
</feature>
<dbReference type="EMBL" id="BTSY01000003">
    <property type="protein sequence ID" value="GMT17894.1"/>
    <property type="molecule type" value="Genomic_DNA"/>
</dbReference>